<keyword evidence="1" id="KW-0479">Metal-binding</keyword>
<feature type="region of interest" description="Disordered" evidence="3">
    <location>
        <begin position="668"/>
        <end position="692"/>
    </location>
</feature>
<protein>
    <recommendedName>
        <fullName evidence="4">Zn(2)-C6 fungal-type domain-containing protein</fullName>
    </recommendedName>
</protein>
<dbReference type="PANTHER" id="PTHR46910">
    <property type="entry name" value="TRANSCRIPTION FACTOR PDR1"/>
    <property type="match status" value="1"/>
</dbReference>
<evidence type="ECO:0000313" key="6">
    <source>
        <dbReference type="Proteomes" id="UP000663861"/>
    </source>
</evidence>
<dbReference type="GO" id="GO:0008270">
    <property type="term" value="F:zinc ion binding"/>
    <property type="evidence" value="ECO:0007669"/>
    <property type="project" value="InterPro"/>
</dbReference>
<dbReference type="InterPro" id="IPR007219">
    <property type="entry name" value="XnlR_reg_dom"/>
</dbReference>
<dbReference type="SMART" id="SM00906">
    <property type="entry name" value="Fungal_trans"/>
    <property type="match status" value="1"/>
</dbReference>
<evidence type="ECO:0000259" key="4">
    <source>
        <dbReference type="PROSITE" id="PS00463"/>
    </source>
</evidence>
<feature type="domain" description="Zn(2)-C6 fungal-type" evidence="4">
    <location>
        <begin position="19"/>
        <end position="50"/>
    </location>
</feature>
<dbReference type="InterPro" id="IPR001138">
    <property type="entry name" value="Zn2Cys6_DnaBD"/>
</dbReference>
<dbReference type="CDD" id="cd12148">
    <property type="entry name" value="fungal_TF_MHR"/>
    <property type="match status" value="1"/>
</dbReference>
<reference evidence="5" key="1">
    <citation type="submission" date="2021-01" db="EMBL/GenBank/DDBJ databases">
        <authorList>
            <person name="Kaushik A."/>
        </authorList>
    </citation>
    <scope>NUCLEOTIDE SEQUENCE</scope>
    <source>
        <strain evidence="5">AG4-RS23</strain>
    </source>
</reference>
<evidence type="ECO:0000256" key="3">
    <source>
        <dbReference type="SAM" id="MobiDB-lite"/>
    </source>
</evidence>
<dbReference type="InterPro" id="IPR036864">
    <property type="entry name" value="Zn2-C6_fun-type_DNA-bd_sf"/>
</dbReference>
<dbReference type="PROSITE" id="PS00463">
    <property type="entry name" value="ZN2_CY6_FUNGAL_1"/>
    <property type="match status" value="1"/>
</dbReference>
<dbReference type="Proteomes" id="UP000663861">
    <property type="component" value="Unassembled WGS sequence"/>
</dbReference>
<dbReference type="AlphaFoldDB" id="A0A8H3AZ40"/>
<evidence type="ECO:0000256" key="1">
    <source>
        <dbReference type="ARBA" id="ARBA00022723"/>
    </source>
</evidence>
<dbReference type="GO" id="GO:0003677">
    <property type="term" value="F:DNA binding"/>
    <property type="evidence" value="ECO:0007669"/>
    <property type="project" value="InterPro"/>
</dbReference>
<gene>
    <name evidence="5" type="ORF">RDB_LOCUS44707</name>
</gene>
<dbReference type="InterPro" id="IPR050987">
    <property type="entry name" value="AtrR-like"/>
</dbReference>
<feature type="compositionally biased region" description="Polar residues" evidence="3">
    <location>
        <begin position="102"/>
        <end position="114"/>
    </location>
</feature>
<feature type="compositionally biased region" description="Polar residues" evidence="3">
    <location>
        <begin position="767"/>
        <end position="779"/>
    </location>
</feature>
<dbReference type="SUPFAM" id="SSF57701">
    <property type="entry name" value="Zn2/Cys6 DNA-binding domain"/>
    <property type="match status" value="1"/>
</dbReference>
<accession>A0A8H3AZ40</accession>
<evidence type="ECO:0000256" key="2">
    <source>
        <dbReference type="ARBA" id="ARBA00023242"/>
    </source>
</evidence>
<feature type="region of interest" description="Disordered" evidence="3">
    <location>
        <begin position="767"/>
        <end position="829"/>
    </location>
</feature>
<name>A0A8H3AZ40_9AGAM</name>
<feature type="region of interest" description="Disordered" evidence="3">
    <location>
        <begin position="100"/>
        <end position="141"/>
    </location>
</feature>
<dbReference type="GO" id="GO:0006351">
    <property type="term" value="P:DNA-templated transcription"/>
    <property type="evidence" value="ECO:0007669"/>
    <property type="project" value="InterPro"/>
</dbReference>
<dbReference type="Gene3D" id="4.10.240.10">
    <property type="entry name" value="Zn(2)-C6 fungal-type DNA-binding domain"/>
    <property type="match status" value="1"/>
</dbReference>
<organism evidence="5 6">
    <name type="scientific">Rhizoctonia solani</name>
    <dbReference type="NCBI Taxonomy" id="456999"/>
    <lineage>
        <taxon>Eukaryota</taxon>
        <taxon>Fungi</taxon>
        <taxon>Dikarya</taxon>
        <taxon>Basidiomycota</taxon>
        <taxon>Agaricomycotina</taxon>
        <taxon>Agaricomycetes</taxon>
        <taxon>Cantharellales</taxon>
        <taxon>Ceratobasidiaceae</taxon>
        <taxon>Rhizoctonia</taxon>
    </lineage>
</organism>
<comment type="caution">
    <text evidence="5">The sequence shown here is derived from an EMBL/GenBank/DDBJ whole genome shotgun (WGS) entry which is preliminary data.</text>
</comment>
<feature type="compositionally biased region" description="Polar residues" evidence="3">
    <location>
        <begin position="669"/>
        <end position="685"/>
    </location>
</feature>
<dbReference type="EMBL" id="CAJMWY010000696">
    <property type="protein sequence ID" value="CAE6444019.1"/>
    <property type="molecule type" value="Genomic_DNA"/>
</dbReference>
<feature type="compositionally biased region" description="Low complexity" evidence="3">
    <location>
        <begin position="125"/>
        <end position="137"/>
    </location>
</feature>
<keyword evidence="2" id="KW-0539">Nucleus</keyword>
<proteinExistence type="predicted"/>
<feature type="compositionally biased region" description="Polar residues" evidence="3">
    <location>
        <begin position="818"/>
        <end position="829"/>
    </location>
</feature>
<sequence>MDPPSQKHVLNSSGKPAIACDQCSESKARCRFNPAKEDKCKGCHARHLECTWTRVPKPLPPPDSSYIEYLEARVKEVEKHLKGLFPGINTKRELDTLLEPQSLPTDTQSSPATTDQDRHGSLDMRVSPPSRKVPPSSTILGSTPATARLIQQVRLANLSSDSLRLDKNDEDMVWNRSGRREIFRYYGLSSVELLSHDAGVLRNGYNPSSILSTVPTTHRRPEFWRPLPAETRYLKNCPWDSEKGLALDLPPEDLIPVLVDTFFKTLFFPVIHREKFEKQLKEGLHKRDGTFLRILLLVCANGARWCDDSRVFDERWPVPLSAGHRWFRQLTPWQKSPLEQVNLQDAQFLTLLALYCFGTSGNYQAWATVGIGIRLMQDVGMHRRKPIQSLEDELLKRCFWTMIMLDRLQCLTMHRHPAIQDLDFDLDYALEVDDEFWSLEPAAPLPVQPTGVPSRLCCFNQMIKLARIAGRCLQTIYSLESTKRQIGLEGPQGAAWMFNEINSQFNQWVRDVPSFLRLPSVDNYKTTRFFTDAIEMWGLYYDVLIAANRPFIAKPSSPLAAPALKICCDGASECSKIFRAYLNTPGSTLSPGMMHPAFESAMVLAIDLIAQGSSANSSLTEQKEKDLQECMRVLEQSEKKFHIAGRLYDMVREFEEYWRLELSPRVHSGTASSPASGDGSSQRSAQRLPFDPADSVLPKVKVKIEDDTTFDLVLPPPDTTPMIQTSPPTSDPPQFAEFAPSYDYAHPNAYADEMFTGLYPFDTSHLQSVPAPSSSQTRSAAPIPPKPAGPRVGNLQPYLPEYGYKSRSAMEQHAQRPAQVSNPLSENSPGTNLNVSSAAIPGLGIFSPRGWMNSSSQVVWASEPQRSGESFQGTEHSATQWDATMYGTLGLHGRAYIPQARPR</sequence>
<evidence type="ECO:0000313" key="5">
    <source>
        <dbReference type="EMBL" id="CAE6444019.1"/>
    </source>
</evidence>
<dbReference type="Pfam" id="PF04082">
    <property type="entry name" value="Fungal_trans"/>
    <property type="match status" value="1"/>
</dbReference>
<dbReference type="PANTHER" id="PTHR46910:SF38">
    <property type="entry name" value="ZN(2)-C6 FUNGAL-TYPE DOMAIN-CONTAINING PROTEIN"/>
    <property type="match status" value="1"/>
</dbReference>
<dbReference type="GO" id="GO:0000981">
    <property type="term" value="F:DNA-binding transcription factor activity, RNA polymerase II-specific"/>
    <property type="evidence" value="ECO:0007669"/>
    <property type="project" value="InterPro"/>
</dbReference>